<evidence type="ECO:0000259" key="5">
    <source>
        <dbReference type="Pfam" id="PF21771"/>
    </source>
</evidence>
<dbReference type="Pfam" id="PF01738">
    <property type="entry name" value="DLH"/>
    <property type="match status" value="1"/>
</dbReference>
<dbReference type="EMBL" id="JNBS01002528">
    <property type="protein sequence ID" value="OQR90520.1"/>
    <property type="molecule type" value="Genomic_DNA"/>
</dbReference>
<dbReference type="STRING" id="74557.A0A1V9YY98"/>
<feature type="coiled-coil region" evidence="2">
    <location>
        <begin position="786"/>
        <end position="841"/>
    </location>
</feature>
<name>A0A1V9YY98_9STRA</name>
<feature type="coiled-coil region" evidence="2">
    <location>
        <begin position="388"/>
        <end position="450"/>
    </location>
</feature>
<gene>
    <name evidence="6" type="ORF">THRCLA_09306</name>
</gene>
<dbReference type="SUPFAM" id="SSF53474">
    <property type="entry name" value="alpha/beta-Hydrolases"/>
    <property type="match status" value="1"/>
</dbReference>
<reference evidence="6 7" key="1">
    <citation type="journal article" date="2014" name="Genome Biol. Evol.">
        <title>The secreted proteins of Achlya hypogyna and Thraustotheca clavata identify the ancestral oomycete secretome and reveal gene acquisitions by horizontal gene transfer.</title>
        <authorList>
            <person name="Misner I."/>
            <person name="Blouin N."/>
            <person name="Leonard G."/>
            <person name="Richards T.A."/>
            <person name="Lane C.E."/>
        </authorList>
    </citation>
    <scope>NUCLEOTIDE SEQUENCE [LARGE SCALE GENOMIC DNA]</scope>
    <source>
        <strain evidence="6 7">ATCC 34112</strain>
    </source>
</reference>
<keyword evidence="1 2" id="KW-0175">Coiled coil</keyword>
<dbReference type="PANTHER" id="PTHR32083:SF0">
    <property type="entry name" value="CILIA AND FLAGELLA-ASSOCIATED PROTEIN 58"/>
    <property type="match status" value="1"/>
</dbReference>
<proteinExistence type="predicted"/>
<evidence type="ECO:0000256" key="1">
    <source>
        <dbReference type="ARBA" id="ARBA00023054"/>
    </source>
</evidence>
<evidence type="ECO:0000313" key="6">
    <source>
        <dbReference type="EMBL" id="OQR90520.1"/>
    </source>
</evidence>
<evidence type="ECO:0000256" key="2">
    <source>
        <dbReference type="SAM" id="Coils"/>
    </source>
</evidence>
<dbReference type="Gene3D" id="3.40.50.1820">
    <property type="entry name" value="alpha/beta hydrolase"/>
    <property type="match status" value="1"/>
</dbReference>
<keyword evidence="7" id="KW-1185">Reference proteome</keyword>
<comment type="caution">
    <text evidence="6">The sequence shown here is derived from an EMBL/GenBank/DDBJ whole genome shotgun (WGS) entry which is preliminary data.</text>
</comment>
<dbReference type="AlphaFoldDB" id="A0A1V9YY98"/>
<dbReference type="Pfam" id="PF21771">
    <property type="entry name" value="CFAP58_CC"/>
    <property type="match status" value="1"/>
</dbReference>
<dbReference type="InterPro" id="IPR049270">
    <property type="entry name" value="CFAP58_CC"/>
</dbReference>
<dbReference type="PANTHER" id="PTHR32083">
    <property type="entry name" value="CILIA AND FLAGELLA-ASSOCIATED PROTEIN 58-RELATED"/>
    <property type="match status" value="1"/>
</dbReference>
<evidence type="ECO:0000313" key="7">
    <source>
        <dbReference type="Proteomes" id="UP000243217"/>
    </source>
</evidence>
<protein>
    <submittedName>
        <fullName evidence="6">Uncharacterized protein</fullName>
    </submittedName>
</protein>
<evidence type="ECO:0000256" key="3">
    <source>
        <dbReference type="SAM" id="MobiDB-lite"/>
    </source>
</evidence>
<feature type="coiled-coil region" evidence="2">
    <location>
        <begin position="507"/>
        <end position="618"/>
    </location>
</feature>
<dbReference type="InterPro" id="IPR029058">
    <property type="entry name" value="AB_hydrolase_fold"/>
</dbReference>
<dbReference type="OrthoDB" id="264785at2759"/>
<feature type="region of interest" description="Disordered" evidence="3">
    <location>
        <begin position="1"/>
        <end position="23"/>
    </location>
</feature>
<accession>A0A1V9YY98</accession>
<dbReference type="GO" id="GO:0005856">
    <property type="term" value="C:cytoskeleton"/>
    <property type="evidence" value="ECO:0007669"/>
    <property type="project" value="TreeGrafter"/>
</dbReference>
<dbReference type="InterPro" id="IPR002925">
    <property type="entry name" value="Dienelactn_hydro"/>
</dbReference>
<dbReference type="GO" id="GO:0016787">
    <property type="term" value="F:hydrolase activity"/>
    <property type="evidence" value="ECO:0007669"/>
    <property type="project" value="InterPro"/>
</dbReference>
<sequence length="1209" mass="140604">MEDDDNGAPGTPKGLDEPSMQPTSLETLEKDFQEVLTELVGDKSLERFRLEYEKLHRALKKSNLQEKKLIKKCRELNGEIVNNAAKVQTALKLSQEDQATIASLKKEMEKAWKMVDASHEKEIRAKETITQLKDEITNLSRLVEQGAGLSIGQENMMKELVKAKEELSRSNEEHENNAKKDHQRMQELHARIAELEETKKQHTIEIQSLKDKIILKTNEQERENRRKERLDKEIKDVKLKLEKKTIESTALNTDMTRTQSQLQNLEKQLSDSQAAMEKYVRDYETLYNRSQKLTDMLNEQNDKAAQLEINRREIENELKAKEDEITKLKLEKGMAERKIDKEKRNTQKVEEKLESERTAKIVLQTQIKSMQKDLDTDKKIEDTQKAELEVLERERGIQIKNVQKAEEKIKKVTDEVKTNERVAKNLESELNGYKNEAAKQRKLIYQLEKEREKYGIEASEQRNLYLQAQEDIKLKDMRIYEMQKKVTEGEVKLKQQQQLYEAVRSDRNLYSKNLIESQDEIAEMKRKFKIINHQIEQLKEEVSAKDHALVKEHFDHQKVEKQREQHKNELARLRTLLTTNEETINNQDAEIRKLTTMIRRMDEEALEQKKEYDQVINERDILGTQLIRRNDELALLYEKLKIQQSTLSKGETQYQERMADIRVLKLKITDMKRELHIAKHQVGQLDDLKREVYHLQRELLQEKTKVKALSEELENPMNVHRWRKLEGSDPATYEMIQKIQTLQKRLIQKTEEVVEKDLIILEKDKLYVELKNILARQPGPEVAEQLSVYQQTLRDKDKQLKALLSEQNMFQSKDNELKFEIERLARELHDVKRKYYKIKLEDKLQDVPGLPTIPKQPPNQQPAVPEKARHLSEQQKQLAITSSKRYIVMVGAGSTVVWTTDDVQRQGYLVYPEDHVGRIMTGVVLVPDAGGGASYHVRTFADKLAEQGYKVLVPETPYTTISPVEEIKHTAVFNAWRSGSRNLQDEMIAIITSAREVLKKYHEVARVGVLGLGFGCEVTLALATQDPNVFDVAVLFCPTALPPQTLNIPTLIVVGDKNEFVDMKQIRDFSTSENLEKHLRVKIMKKQAHGFCFSHVVDEDAATQAIAELLDWFVFYLHRFRMAAGTSDGDPWWPQGRNGPFFNVGLATWQANRARWTTPIVPRPPRRPPIDSSLIMEGLASLRRTYELPHPMNLGDIISLYVDVWDVNQ</sequence>
<evidence type="ECO:0000259" key="4">
    <source>
        <dbReference type="Pfam" id="PF01738"/>
    </source>
</evidence>
<feature type="domain" description="Cilia- and flagella-associated protein 58 central coiled coil" evidence="5">
    <location>
        <begin position="378"/>
        <end position="677"/>
    </location>
</feature>
<organism evidence="6 7">
    <name type="scientific">Thraustotheca clavata</name>
    <dbReference type="NCBI Taxonomy" id="74557"/>
    <lineage>
        <taxon>Eukaryota</taxon>
        <taxon>Sar</taxon>
        <taxon>Stramenopiles</taxon>
        <taxon>Oomycota</taxon>
        <taxon>Saprolegniomycetes</taxon>
        <taxon>Saprolegniales</taxon>
        <taxon>Achlyaceae</taxon>
        <taxon>Thraustotheca</taxon>
    </lineage>
</organism>
<feature type="coiled-coil region" evidence="2">
    <location>
        <begin position="153"/>
        <end position="359"/>
    </location>
</feature>
<feature type="domain" description="Dienelactone hydrolase" evidence="4">
    <location>
        <begin position="907"/>
        <end position="1114"/>
    </location>
</feature>
<dbReference type="Proteomes" id="UP000243217">
    <property type="component" value="Unassembled WGS sequence"/>
</dbReference>